<evidence type="ECO:0000256" key="1">
    <source>
        <dbReference type="SAM" id="MobiDB-lite"/>
    </source>
</evidence>
<organism evidence="2 3">
    <name type="scientific">Pleurodeles waltl</name>
    <name type="common">Iberian ribbed newt</name>
    <dbReference type="NCBI Taxonomy" id="8319"/>
    <lineage>
        <taxon>Eukaryota</taxon>
        <taxon>Metazoa</taxon>
        <taxon>Chordata</taxon>
        <taxon>Craniata</taxon>
        <taxon>Vertebrata</taxon>
        <taxon>Euteleostomi</taxon>
        <taxon>Amphibia</taxon>
        <taxon>Batrachia</taxon>
        <taxon>Caudata</taxon>
        <taxon>Salamandroidea</taxon>
        <taxon>Salamandridae</taxon>
        <taxon>Pleurodelinae</taxon>
        <taxon>Pleurodeles</taxon>
    </lineage>
</organism>
<name>A0AAV7MRZ2_PLEWA</name>
<evidence type="ECO:0000313" key="3">
    <source>
        <dbReference type="Proteomes" id="UP001066276"/>
    </source>
</evidence>
<dbReference type="Proteomes" id="UP001066276">
    <property type="component" value="Chromosome 9"/>
</dbReference>
<evidence type="ECO:0000313" key="2">
    <source>
        <dbReference type="EMBL" id="KAJ1106521.1"/>
    </source>
</evidence>
<feature type="compositionally biased region" description="Basic residues" evidence="1">
    <location>
        <begin position="84"/>
        <end position="93"/>
    </location>
</feature>
<dbReference type="EMBL" id="JANPWB010000013">
    <property type="protein sequence ID" value="KAJ1106521.1"/>
    <property type="molecule type" value="Genomic_DNA"/>
</dbReference>
<sequence length="108" mass="11186">MLFAGGPVLATLHVQPWSSPLVQPPGVCKGALPPPSLIAIAASSPPVQGRPLPLLRGSPDAPALRLQPVLRPSWSGTPPVRARTAVKPHRPSRTHNIVRGPKSASGPS</sequence>
<accession>A0AAV7MRZ2</accession>
<gene>
    <name evidence="2" type="ORF">NDU88_003922</name>
</gene>
<dbReference type="AlphaFoldDB" id="A0AAV7MRZ2"/>
<protein>
    <submittedName>
        <fullName evidence="2">Uncharacterized protein</fullName>
    </submittedName>
</protein>
<keyword evidence="3" id="KW-1185">Reference proteome</keyword>
<reference evidence="2" key="1">
    <citation type="journal article" date="2022" name="bioRxiv">
        <title>Sequencing and chromosome-scale assembly of the giantPleurodeles waltlgenome.</title>
        <authorList>
            <person name="Brown T."/>
            <person name="Elewa A."/>
            <person name="Iarovenko S."/>
            <person name="Subramanian E."/>
            <person name="Araus A.J."/>
            <person name="Petzold A."/>
            <person name="Susuki M."/>
            <person name="Suzuki K.-i.T."/>
            <person name="Hayashi T."/>
            <person name="Toyoda A."/>
            <person name="Oliveira C."/>
            <person name="Osipova E."/>
            <person name="Leigh N.D."/>
            <person name="Simon A."/>
            <person name="Yun M.H."/>
        </authorList>
    </citation>
    <scope>NUCLEOTIDE SEQUENCE</scope>
    <source>
        <strain evidence="2">20211129_DDA</strain>
        <tissue evidence="2">Liver</tissue>
    </source>
</reference>
<feature type="region of interest" description="Disordered" evidence="1">
    <location>
        <begin position="70"/>
        <end position="108"/>
    </location>
</feature>
<comment type="caution">
    <text evidence="2">The sequence shown here is derived from an EMBL/GenBank/DDBJ whole genome shotgun (WGS) entry which is preliminary data.</text>
</comment>
<proteinExistence type="predicted"/>